<comment type="caution">
    <text evidence="3">The sequence shown here is derived from an EMBL/GenBank/DDBJ whole genome shotgun (WGS) entry which is preliminary data.</text>
</comment>
<evidence type="ECO:0000313" key="4">
    <source>
        <dbReference type="Proteomes" id="UP000281468"/>
    </source>
</evidence>
<dbReference type="AlphaFoldDB" id="A0A3M7HX82"/>
<feature type="compositionally biased region" description="Polar residues" evidence="1">
    <location>
        <begin position="164"/>
        <end position="180"/>
    </location>
</feature>
<dbReference type="Proteomes" id="UP000281468">
    <property type="component" value="Unassembled WGS sequence"/>
</dbReference>
<dbReference type="EMBL" id="QWIQ01000008">
    <property type="protein sequence ID" value="RMZ17961.1"/>
    <property type="molecule type" value="Genomic_DNA"/>
</dbReference>
<dbReference type="GO" id="GO:0003723">
    <property type="term" value="F:RNA binding"/>
    <property type="evidence" value="ECO:0007669"/>
    <property type="project" value="InterPro"/>
</dbReference>
<feature type="compositionally biased region" description="Low complexity" evidence="1">
    <location>
        <begin position="118"/>
        <end position="139"/>
    </location>
</feature>
<name>A0A3M7HX82_HORWE</name>
<feature type="region of interest" description="Disordered" evidence="1">
    <location>
        <begin position="110"/>
        <end position="181"/>
    </location>
</feature>
<dbReference type="CDD" id="cd00590">
    <property type="entry name" value="RRM_SF"/>
    <property type="match status" value="1"/>
</dbReference>
<protein>
    <recommendedName>
        <fullName evidence="2">RRM domain-containing protein</fullName>
    </recommendedName>
</protein>
<dbReference type="InterPro" id="IPR000504">
    <property type="entry name" value="RRM_dom"/>
</dbReference>
<feature type="compositionally biased region" description="Basic and acidic residues" evidence="1">
    <location>
        <begin position="338"/>
        <end position="356"/>
    </location>
</feature>
<sequence length="383" mass="41915">MVKLEPEEQRILLSPPAVVKGRAILGQMQEKAIEPWNLELNGSTGGICPLLRGRSGRDATSTDKMVDKKKAQAVASFDTALQASRQERNAKLAQEMLGTDPKKLAQEMLGSKNRRTSTPRATAAPASLASRRSSSLPRSHTAPPRNPRQPSHLSRPPITDNARSRASYNAPSYDSASDAKSNGRDVGLNIRGAASGPHVVRAQNFAPGTTAADIESVMQNIGGQTHYCKLVTSSPTVIAEMSFEERSGAERVIEMFNGKKADGRTLYVYFEPNPAFKGRAAQPSRQEEPLGFVEDKIGNVDMDVDEHAEDRAAQDRAREMHRGRSERDNRNGPPPQDYDDRRYYDDRGYGGGDRRYGAGGGRRGYSGRGYPTGPRHGGQSWRP</sequence>
<proteinExistence type="predicted"/>
<reference evidence="3 4" key="1">
    <citation type="journal article" date="2018" name="BMC Genomics">
        <title>Genomic evidence for intraspecific hybridization in a clonal and extremely halotolerant yeast.</title>
        <authorList>
            <person name="Gostincar C."/>
            <person name="Stajich J.E."/>
            <person name="Zupancic J."/>
            <person name="Zalar P."/>
            <person name="Gunde-Cimerman N."/>
        </authorList>
    </citation>
    <scope>NUCLEOTIDE SEQUENCE [LARGE SCALE GENOMIC DNA]</scope>
    <source>
        <strain evidence="3 4">EXF-171</strain>
    </source>
</reference>
<feature type="region of interest" description="Disordered" evidence="1">
    <location>
        <begin position="308"/>
        <end position="383"/>
    </location>
</feature>
<organism evidence="3 4">
    <name type="scientific">Hortaea werneckii</name>
    <name type="common">Black yeast</name>
    <name type="synonym">Cladosporium werneckii</name>
    <dbReference type="NCBI Taxonomy" id="91943"/>
    <lineage>
        <taxon>Eukaryota</taxon>
        <taxon>Fungi</taxon>
        <taxon>Dikarya</taxon>
        <taxon>Ascomycota</taxon>
        <taxon>Pezizomycotina</taxon>
        <taxon>Dothideomycetes</taxon>
        <taxon>Dothideomycetidae</taxon>
        <taxon>Mycosphaerellales</taxon>
        <taxon>Teratosphaeriaceae</taxon>
        <taxon>Hortaea</taxon>
    </lineage>
</organism>
<dbReference type="VEuPathDB" id="FungiDB:BTJ68_01655"/>
<evidence type="ECO:0000259" key="2">
    <source>
        <dbReference type="SMART" id="SM00360"/>
    </source>
</evidence>
<gene>
    <name evidence="3" type="ORF">D0862_00619</name>
</gene>
<evidence type="ECO:0000313" key="3">
    <source>
        <dbReference type="EMBL" id="RMZ17961.1"/>
    </source>
</evidence>
<dbReference type="SMART" id="SM00360">
    <property type="entry name" value="RRM"/>
    <property type="match status" value="1"/>
</dbReference>
<dbReference type="SUPFAM" id="SSF54928">
    <property type="entry name" value="RNA-binding domain, RBD"/>
    <property type="match status" value="1"/>
</dbReference>
<feature type="compositionally biased region" description="Basic and acidic residues" evidence="1">
    <location>
        <begin position="308"/>
        <end position="330"/>
    </location>
</feature>
<feature type="compositionally biased region" description="Gly residues" evidence="1">
    <location>
        <begin position="357"/>
        <end position="367"/>
    </location>
</feature>
<dbReference type="InterPro" id="IPR035979">
    <property type="entry name" value="RBD_domain_sf"/>
</dbReference>
<dbReference type="InterPro" id="IPR012677">
    <property type="entry name" value="Nucleotide-bd_a/b_plait_sf"/>
</dbReference>
<dbReference type="Gene3D" id="3.30.70.330">
    <property type="match status" value="1"/>
</dbReference>
<feature type="domain" description="RRM" evidence="2">
    <location>
        <begin position="199"/>
        <end position="269"/>
    </location>
</feature>
<accession>A0A3M7HX82</accession>
<evidence type="ECO:0000256" key="1">
    <source>
        <dbReference type="SAM" id="MobiDB-lite"/>
    </source>
</evidence>